<comment type="caution">
    <text evidence="1">The sequence shown here is derived from an EMBL/GenBank/DDBJ whole genome shotgun (WGS) entry which is preliminary data.</text>
</comment>
<dbReference type="Proteomes" id="UP001374584">
    <property type="component" value="Unassembled WGS sequence"/>
</dbReference>
<gene>
    <name evidence="1" type="ORF">VNO80_06887</name>
</gene>
<keyword evidence="2" id="KW-1185">Reference proteome</keyword>
<protein>
    <submittedName>
        <fullName evidence="1">Uncharacterized protein</fullName>
    </submittedName>
</protein>
<evidence type="ECO:0000313" key="1">
    <source>
        <dbReference type="EMBL" id="KAK7373477.1"/>
    </source>
</evidence>
<dbReference type="EMBL" id="JAYMYR010000003">
    <property type="protein sequence ID" value="KAK7373477.1"/>
    <property type="molecule type" value="Genomic_DNA"/>
</dbReference>
<organism evidence="1 2">
    <name type="scientific">Phaseolus coccineus</name>
    <name type="common">Scarlet runner bean</name>
    <name type="synonym">Phaseolus multiflorus</name>
    <dbReference type="NCBI Taxonomy" id="3886"/>
    <lineage>
        <taxon>Eukaryota</taxon>
        <taxon>Viridiplantae</taxon>
        <taxon>Streptophyta</taxon>
        <taxon>Embryophyta</taxon>
        <taxon>Tracheophyta</taxon>
        <taxon>Spermatophyta</taxon>
        <taxon>Magnoliopsida</taxon>
        <taxon>eudicotyledons</taxon>
        <taxon>Gunneridae</taxon>
        <taxon>Pentapetalae</taxon>
        <taxon>rosids</taxon>
        <taxon>fabids</taxon>
        <taxon>Fabales</taxon>
        <taxon>Fabaceae</taxon>
        <taxon>Papilionoideae</taxon>
        <taxon>50 kb inversion clade</taxon>
        <taxon>NPAAA clade</taxon>
        <taxon>indigoferoid/millettioid clade</taxon>
        <taxon>Phaseoleae</taxon>
        <taxon>Phaseolus</taxon>
    </lineage>
</organism>
<reference evidence="1 2" key="1">
    <citation type="submission" date="2024-01" db="EMBL/GenBank/DDBJ databases">
        <title>The genomes of 5 underutilized Papilionoideae crops provide insights into root nodulation and disease resistanc.</title>
        <authorList>
            <person name="Jiang F."/>
        </authorList>
    </citation>
    <scope>NUCLEOTIDE SEQUENCE [LARGE SCALE GENOMIC DNA]</scope>
    <source>
        <strain evidence="1">JINMINGXINNONG_FW02</strain>
        <tissue evidence="1">Leaves</tissue>
    </source>
</reference>
<sequence length="104" mass="11248">MYQGVPVACKTRSNKRVVVGSGLIMGRKRRRKVDEHDDKVIYLGENLEGKTGARGKFASGSRASCSSPDAMEKGYIFLGEGEDDPIEVVDLEGGDEAEVGFGCY</sequence>
<accession>A0AAN9NMF5</accession>
<evidence type="ECO:0000313" key="2">
    <source>
        <dbReference type="Proteomes" id="UP001374584"/>
    </source>
</evidence>
<dbReference type="AlphaFoldDB" id="A0AAN9NMF5"/>
<proteinExistence type="predicted"/>
<name>A0AAN9NMF5_PHACN</name>